<dbReference type="Pfam" id="PF00324">
    <property type="entry name" value="AA_permease"/>
    <property type="match status" value="1"/>
</dbReference>
<feature type="transmembrane region" description="Helical" evidence="7">
    <location>
        <begin position="382"/>
        <end position="400"/>
    </location>
</feature>
<evidence type="ECO:0000256" key="4">
    <source>
        <dbReference type="ARBA" id="ARBA00022970"/>
    </source>
</evidence>
<feature type="transmembrane region" description="Helical" evidence="7">
    <location>
        <begin position="62"/>
        <end position="82"/>
    </location>
</feature>
<feature type="transmembrane region" description="Helical" evidence="7">
    <location>
        <begin position="136"/>
        <end position="163"/>
    </location>
</feature>
<keyword evidence="2" id="KW-0813">Transport</keyword>
<feature type="transmembrane region" description="Helical" evidence="7">
    <location>
        <begin position="183"/>
        <end position="206"/>
    </location>
</feature>
<evidence type="ECO:0000256" key="3">
    <source>
        <dbReference type="ARBA" id="ARBA00022692"/>
    </source>
</evidence>
<proteinExistence type="predicted"/>
<evidence type="ECO:0000313" key="9">
    <source>
        <dbReference type="EMBL" id="QHW32058.1"/>
    </source>
</evidence>
<name>A0A6C0P0Q9_9BACL</name>
<keyword evidence="5 7" id="KW-1133">Transmembrane helix</keyword>
<evidence type="ECO:0000259" key="8">
    <source>
        <dbReference type="Pfam" id="PF00324"/>
    </source>
</evidence>
<feature type="transmembrane region" description="Helical" evidence="7">
    <location>
        <begin position="102"/>
        <end position="124"/>
    </location>
</feature>
<evidence type="ECO:0000256" key="2">
    <source>
        <dbReference type="ARBA" id="ARBA00022448"/>
    </source>
</evidence>
<feature type="transmembrane region" description="Helical" evidence="7">
    <location>
        <begin position="267"/>
        <end position="292"/>
    </location>
</feature>
<dbReference type="GO" id="GO:0006865">
    <property type="term" value="P:amino acid transport"/>
    <property type="evidence" value="ECO:0007669"/>
    <property type="project" value="UniProtKB-KW"/>
</dbReference>
<keyword evidence="3 7" id="KW-0812">Transmembrane</keyword>
<gene>
    <name evidence="9" type="ORF">GZH47_15405</name>
</gene>
<accession>A0A6C0P0Q9</accession>
<feature type="transmembrane region" description="Helical" evidence="7">
    <location>
        <begin position="406"/>
        <end position="426"/>
    </location>
</feature>
<keyword evidence="10" id="KW-1185">Reference proteome</keyword>
<keyword evidence="6 7" id="KW-0472">Membrane</keyword>
<dbReference type="PANTHER" id="PTHR43495">
    <property type="entry name" value="GABA PERMEASE"/>
    <property type="match status" value="1"/>
</dbReference>
<feature type="transmembrane region" description="Helical" evidence="7">
    <location>
        <begin position="31"/>
        <end position="50"/>
    </location>
</feature>
<sequence length="432" mass="46413">MRAAGASSIIGAGFFLGTGLSIRTAGPSVLIGYLIAGLATLIVFAALAEMTANDPRPGSFRAYAKLAFGHSAGFLSGWVYWLAGVLIMSSEIVALSTFTEYWFPRVPLGVFSLIYAALGFSINVMGARSFGRIESVFAVVKLAILVAFILFGGLFVFGAIYPAKAAQVASLHSQTWFPYGVQGLWSAMVFVFFSFGGIEVVGVTASELKRKVDIAKSGIVLLISLVLCYALALFMVLRMAAWNRYDESESPFVTALSVFRIPYLDTVFNLVIISAAFSTMVGAFFAISRIMVTLSEDGDAPRALGKVNERGIAWRSLLLTAAALAVSIGCSYILPNTMYEYVTTSAGVMLILNWMLILASYLKLRRHSSAAPSKPRAWLYPYGAYLGIALIAAAVSGAWLHRDERVGLLLSLGLIVLVFIASRFSAKGGHSQ</sequence>
<dbReference type="PANTHER" id="PTHR43495:SF5">
    <property type="entry name" value="GAMMA-AMINOBUTYRIC ACID PERMEASE"/>
    <property type="match status" value="1"/>
</dbReference>
<reference evidence="9 10" key="1">
    <citation type="submission" date="2020-02" db="EMBL/GenBank/DDBJ databases">
        <title>Paenibacillus sp. nov., isolated from rhizosphere soil of tomato.</title>
        <authorList>
            <person name="Weon H.-Y."/>
            <person name="Lee S.A."/>
        </authorList>
    </citation>
    <scope>NUCLEOTIDE SEQUENCE [LARGE SCALE GENOMIC DNA]</scope>
    <source>
        <strain evidence="9 10">14171R-81</strain>
    </source>
</reference>
<comment type="subcellular location">
    <subcellularLocation>
        <location evidence="1">Membrane</location>
        <topology evidence="1">Multi-pass membrane protein</topology>
    </subcellularLocation>
</comment>
<dbReference type="InterPro" id="IPR004840">
    <property type="entry name" value="Amino_acid_permease_CS"/>
</dbReference>
<dbReference type="RefSeq" id="WP_162640862.1">
    <property type="nucleotide sequence ID" value="NZ_CP048286.1"/>
</dbReference>
<feature type="transmembrane region" description="Helical" evidence="7">
    <location>
        <begin position="312"/>
        <end position="335"/>
    </location>
</feature>
<dbReference type="GO" id="GO:0055085">
    <property type="term" value="P:transmembrane transport"/>
    <property type="evidence" value="ECO:0007669"/>
    <property type="project" value="InterPro"/>
</dbReference>
<evidence type="ECO:0000313" key="10">
    <source>
        <dbReference type="Proteomes" id="UP000479114"/>
    </source>
</evidence>
<dbReference type="Gene3D" id="1.20.1740.10">
    <property type="entry name" value="Amino acid/polyamine transporter I"/>
    <property type="match status" value="1"/>
</dbReference>
<dbReference type="EMBL" id="CP048286">
    <property type="protein sequence ID" value="QHW32058.1"/>
    <property type="molecule type" value="Genomic_DNA"/>
</dbReference>
<dbReference type="KEGG" id="prz:GZH47_15405"/>
<feature type="domain" description="Amino acid permease/ SLC12A" evidence="8">
    <location>
        <begin position="8"/>
        <end position="396"/>
    </location>
</feature>
<dbReference type="GO" id="GO:0016020">
    <property type="term" value="C:membrane"/>
    <property type="evidence" value="ECO:0007669"/>
    <property type="project" value="UniProtKB-SubCell"/>
</dbReference>
<feature type="transmembrane region" description="Helical" evidence="7">
    <location>
        <begin position="218"/>
        <end position="241"/>
    </location>
</feature>
<evidence type="ECO:0000256" key="7">
    <source>
        <dbReference type="SAM" id="Phobius"/>
    </source>
</evidence>
<evidence type="ECO:0000256" key="5">
    <source>
        <dbReference type="ARBA" id="ARBA00022989"/>
    </source>
</evidence>
<keyword evidence="4" id="KW-0029">Amino-acid transport</keyword>
<dbReference type="PROSITE" id="PS00218">
    <property type="entry name" value="AMINO_ACID_PERMEASE_1"/>
    <property type="match status" value="1"/>
</dbReference>
<feature type="transmembrane region" description="Helical" evidence="7">
    <location>
        <begin position="341"/>
        <end position="362"/>
    </location>
</feature>
<protein>
    <submittedName>
        <fullName evidence="9">Amino acid permease</fullName>
    </submittedName>
</protein>
<evidence type="ECO:0000256" key="1">
    <source>
        <dbReference type="ARBA" id="ARBA00004141"/>
    </source>
</evidence>
<evidence type="ECO:0000256" key="6">
    <source>
        <dbReference type="ARBA" id="ARBA00023136"/>
    </source>
</evidence>
<dbReference type="AlphaFoldDB" id="A0A6C0P0Q9"/>
<dbReference type="PIRSF" id="PIRSF006060">
    <property type="entry name" value="AA_transporter"/>
    <property type="match status" value="1"/>
</dbReference>
<organism evidence="9 10">
    <name type="scientific">Paenibacillus rhizovicinus</name>
    <dbReference type="NCBI Taxonomy" id="2704463"/>
    <lineage>
        <taxon>Bacteria</taxon>
        <taxon>Bacillati</taxon>
        <taxon>Bacillota</taxon>
        <taxon>Bacilli</taxon>
        <taxon>Bacillales</taxon>
        <taxon>Paenibacillaceae</taxon>
        <taxon>Paenibacillus</taxon>
    </lineage>
</organism>
<dbReference type="InterPro" id="IPR004841">
    <property type="entry name" value="AA-permease/SLC12A_dom"/>
</dbReference>
<dbReference type="Proteomes" id="UP000479114">
    <property type="component" value="Chromosome"/>
</dbReference>